<evidence type="ECO:0000313" key="5">
    <source>
        <dbReference type="EMBL" id="CAH3150989.1"/>
    </source>
</evidence>
<proteinExistence type="predicted"/>
<gene>
    <name evidence="5" type="ORF">PEVE_00000270</name>
    <name evidence="6" type="ORF">PEVE_00009628</name>
</gene>
<dbReference type="EMBL" id="CALNXI010001001">
    <property type="protein sequence ID" value="CAH3150989.1"/>
    <property type="molecule type" value="Genomic_DNA"/>
</dbReference>
<reference evidence="6 7" key="1">
    <citation type="submission" date="2022-05" db="EMBL/GenBank/DDBJ databases">
        <authorList>
            <consortium name="Genoscope - CEA"/>
            <person name="William W."/>
        </authorList>
    </citation>
    <scope>NUCLEOTIDE SEQUENCE [LARGE SCALE GENOMIC DNA]</scope>
</reference>
<protein>
    <recommendedName>
        <fullName evidence="4">HECT domain-containing protein</fullName>
    </recommendedName>
</protein>
<organism evidence="6 7">
    <name type="scientific">Porites evermanni</name>
    <dbReference type="NCBI Taxonomy" id="104178"/>
    <lineage>
        <taxon>Eukaryota</taxon>
        <taxon>Metazoa</taxon>
        <taxon>Cnidaria</taxon>
        <taxon>Anthozoa</taxon>
        <taxon>Hexacorallia</taxon>
        <taxon>Scleractinia</taxon>
        <taxon>Fungiina</taxon>
        <taxon>Poritidae</taxon>
        <taxon>Porites</taxon>
    </lineage>
</organism>
<evidence type="ECO:0000256" key="3">
    <source>
        <dbReference type="SAM" id="MobiDB-lite"/>
    </source>
</evidence>
<dbReference type="PROSITE" id="PS50237">
    <property type="entry name" value="HECT"/>
    <property type="match status" value="1"/>
</dbReference>
<dbReference type="Proteomes" id="UP001159427">
    <property type="component" value="Unassembled WGS sequence"/>
</dbReference>
<evidence type="ECO:0000313" key="7">
    <source>
        <dbReference type="Proteomes" id="UP001159427"/>
    </source>
</evidence>
<keyword evidence="1 2" id="KW-0833">Ubl conjugation pathway</keyword>
<name>A0ABN8R9R5_9CNID</name>
<dbReference type="EMBL" id="CALNXI010001671">
    <property type="protein sequence ID" value="CAH3174553.1"/>
    <property type="molecule type" value="Genomic_DNA"/>
</dbReference>
<evidence type="ECO:0000313" key="6">
    <source>
        <dbReference type="EMBL" id="CAH3174553.1"/>
    </source>
</evidence>
<sequence>MFCSSCGCALEEGDNFCSKCGAGRCSTATTPGNSAHSSQEQSNELRATGHSSTSCASTSHASTCHVKSFNMFKKLKGQQWKSIVSKKAGSASDKEIEVQINIGLMVWSDKNVCIKPKRGKRLALRVSNKATYKVILQKAVEKWRAFNSDLYDENEDYILLLENGEEAQFLPGSSASKEFFSLKRYKEETGKDYNKIVLYLCKLSDFHFDLNSESDRDTDELVEEPEKKRLKSLTTDEEPDASAVFASDEKIAIELQREFDNELSIDMIDAVENMEDGKDDNMSMGTIHQDISSVIKSLSQKVDQDGQFFIVSRRGSPFPRVLSLWQREANRSSPEKVLRVRYSGENGVDSGALSQEFLAQLINDMGLAVFPDGAPINSLYNVHNKSFKTCGEIIAVSLAQGGPAPSFLDESVYQLMLDPDVNIGNLDVDRHFTAKDKELFDAVRACDTFEGALCDVIVDHGYTGIIDHDHKEDVIGTMQLSIMTKRLLYMKEFCEGLKLYGAYDVIRGNASLCKPLFVKGSNQVVDANYVFSLVNPSYSEQGSSKRPLEEAVIDNLQDFLMSLEDEQITGYSEPVAWKDFNDTNTESSEVERFQSMDTTPSGVLGWLTGQKHRPLNGEPLNVTALFDHDCFTRNPNHTICFPRVAACSKEITFPVSHMKTPEQFKHVLLLAMCKGNAFGNA</sequence>
<dbReference type="SUPFAM" id="SSF56204">
    <property type="entry name" value="Hect, E3 ligase catalytic domain"/>
    <property type="match status" value="1"/>
</dbReference>
<dbReference type="Gene3D" id="3.90.1750.10">
    <property type="entry name" value="Hect, E3 ligase catalytic domains"/>
    <property type="match status" value="1"/>
</dbReference>
<comment type="caution">
    <text evidence="6">The sequence shown here is derived from an EMBL/GenBank/DDBJ whole genome shotgun (WGS) entry which is preliminary data.</text>
</comment>
<evidence type="ECO:0000256" key="1">
    <source>
        <dbReference type="ARBA" id="ARBA00022786"/>
    </source>
</evidence>
<dbReference type="InterPro" id="IPR000569">
    <property type="entry name" value="HECT_dom"/>
</dbReference>
<evidence type="ECO:0000256" key="2">
    <source>
        <dbReference type="PROSITE-ProRule" id="PRU00104"/>
    </source>
</evidence>
<evidence type="ECO:0000259" key="4">
    <source>
        <dbReference type="PROSITE" id="PS50237"/>
    </source>
</evidence>
<accession>A0ABN8R9R5</accession>
<keyword evidence="7" id="KW-1185">Reference proteome</keyword>
<feature type="region of interest" description="Disordered" evidence="3">
    <location>
        <begin position="214"/>
        <end position="234"/>
    </location>
</feature>
<feature type="domain" description="HECT" evidence="4">
    <location>
        <begin position="330"/>
        <end position="365"/>
    </location>
</feature>
<dbReference type="InterPro" id="IPR035983">
    <property type="entry name" value="Hect_E3_ubiquitin_ligase"/>
</dbReference>
<comment type="caution">
    <text evidence="2">Lacks conserved residue(s) required for the propagation of feature annotation.</text>
</comment>